<keyword evidence="10" id="KW-1185">Reference proteome</keyword>
<evidence type="ECO:0000256" key="5">
    <source>
        <dbReference type="ARBA" id="ARBA00022989"/>
    </source>
</evidence>
<evidence type="ECO:0000313" key="9">
    <source>
        <dbReference type="EMBL" id="ABV34486.1"/>
    </source>
</evidence>
<dbReference type="EMBL" id="CP000812">
    <property type="protein sequence ID" value="ABV34486.1"/>
    <property type="molecule type" value="Genomic_DNA"/>
</dbReference>
<evidence type="ECO:0000256" key="3">
    <source>
        <dbReference type="ARBA" id="ARBA00022475"/>
    </source>
</evidence>
<dbReference type="GO" id="GO:0005886">
    <property type="term" value="C:plasma membrane"/>
    <property type="evidence" value="ECO:0007669"/>
    <property type="project" value="UniProtKB-SubCell"/>
</dbReference>
<accession>A8F8K2</accession>
<feature type="domain" description="ABC transmembrane type-1" evidence="8">
    <location>
        <begin position="87"/>
        <end position="277"/>
    </location>
</feature>
<dbReference type="STRING" id="416591.Tlet_1932"/>
<keyword evidence="4 7" id="KW-0812">Transmembrane</keyword>
<dbReference type="Gene3D" id="1.10.3720.10">
    <property type="entry name" value="MetI-like"/>
    <property type="match status" value="1"/>
</dbReference>
<evidence type="ECO:0000256" key="4">
    <source>
        <dbReference type="ARBA" id="ARBA00022692"/>
    </source>
</evidence>
<evidence type="ECO:0000313" key="10">
    <source>
        <dbReference type="Proteomes" id="UP000002016"/>
    </source>
</evidence>
<evidence type="ECO:0000256" key="1">
    <source>
        <dbReference type="ARBA" id="ARBA00004651"/>
    </source>
</evidence>
<dbReference type="PANTHER" id="PTHR43386:SF1">
    <property type="entry name" value="D,D-DIPEPTIDE TRANSPORT SYSTEM PERMEASE PROTEIN DDPC-RELATED"/>
    <property type="match status" value="1"/>
</dbReference>
<dbReference type="PANTHER" id="PTHR43386">
    <property type="entry name" value="OLIGOPEPTIDE TRANSPORT SYSTEM PERMEASE PROTEIN APPC"/>
    <property type="match status" value="1"/>
</dbReference>
<reference evidence="9 10" key="1">
    <citation type="submission" date="2007-08" db="EMBL/GenBank/DDBJ databases">
        <title>Complete sequence of Thermotoga lettingae TMO.</title>
        <authorList>
            <consortium name="US DOE Joint Genome Institute"/>
            <person name="Copeland A."/>
            <person name="Lucas S."/>
            <person name="Lapidus A."/>
            <person name="Barry K."/>
            <person name="Glavina del Rio T."/>
            <person name="Dalin E."/>
            <person name="Tice H."/>
            <person name="Pitluck S."/>
            <person name="Foster B."/>
            <person name="Bruce D."/>
            <person name="Schmutz J."/>
            <person name="Larimer F."/>
            <person name="Land M."/>
            <person name="Hauser L."/>
            <person name="Kyrpides N."/>
            <person name="Mikhailova N."/>
            <person name="Nelson K."/>
            <person name="Gogarten J.P."/>
            <person name="Noll K."/>
            <person name="Richardson P."/>
        </authorList>
    </citation>
    <scope>NUCLEOTIDE SEQUENCE [LARGE SCALE GENOMIC DNA]</scope>
    <source>
        <strain evidence="10">ATCC BAA-301 / DSM 14385 / NBRC 107922 / TMO</strain>
    </source>
</reference>
<feature type="transmembrane region" description="Helical" evidence="7">
    <location>
        <begin position="255"/>
        <end position="276"/>
    </location>
</feature>
<dbReference type="SUPFAM" id="SSF161098">
    <property type="entry name" value="MetI-like"/>
    <property type="match status" value="1"/>
</dbReference>
<keyword evidence="6 7" id="KW-0472">Membrane</keyword>
<dbReference type="Proteomes" id="UP000002016">
    <property type="component" value="Chromosome"/>
</dbReference>
<sequence>MAKNRGFMSEKIGEFMRDLTGSGTGRLTIIGSSILIFFIILAAFAPYIAPYDPTEKVGLSLEPPSKQFWFGTDNLGRDILSRVIYGARIALSISFMGVAIAFAIGVPLGLISGYLGGWIDRILTLIMDAMYIFPGLVLAIAIAAVLGPGVVNISLSIAVVYAPTYFRIIRNQVASIKNELYVEAARALGAKNWEILIRYIFPNVLPSVVVVLSMNLADALMTEAGLSFLGLGIAPPTPDWGFDLSSGQRFVLSRAWWGIMFPGLAIVSAALGFSMFSEGINELLNPTIRERR</sequence>
<gene>
    <name evidence="9" type="ordered locus">Tlet_1932</name>
</gene>
<name>A8F8K2_PSELT</name>
<keyword evidence="2 7" id="KW-0813">Transport</keyword>
<evidence type="ECO:0000256" key="6">
    <source>
        <dbReference type="ARBA" id="ARBA00023136"/>
    </source>
</evidence>
<feature type="transmembrane region" description="Helical" evidence="7">
    <location>
        <begin position="150"/>
        <end position="168"/>
    </location>
</feature>
<feature type="transmembrane region" description="Helical" evidence="7">
    <location>
        <begin position="196"/>
        <end position="217"/>
    </location>
</feature>
<feature type="transmembrane region" description="Helical" evidence="7">
    <location>
        <begin position="27"/>
        <end position="49"/>
    </location>
</feature>
<dbReference type="KEGG" id="tle:Tlet_1932"/>
<dbReference type="InterPro" id="IPR000515">
    <property type="entry name" value="MetI-like"/>
</dbReference>
<dbReference type="AlphaFoldDB" id="A8F8K2"/>
<dbReference type="CDD" id="cd06261">
    <property type="entry name" value="TM_PBP2"/>
    <property type="match status" value="1"/>
</dbReference>
<protein>
    <submittedName>
        <fullName evidence="9">Binding-protein-dependent transport systems inner membrane component</fullName>
    </submittedName>
</protein>
<dbReference type="eggNOG" id="COG1173">
    <property type="taxonomic scope" value="Bacteria"/>
</dbReference>
<feature type="transmembrane region" description="Helical" evidence="7">
    <location>
        <begin position="89"/>
        <end position="110"/>
    </location>
</feature>
<evidence type="ECO:0000256" key="2">
    <source>
        <dbReference type="ARBA" id="ARBA00022448"/>
    </source>
</evidence>
<dbReference type="InterPro" id="IPR035906">
    <property type="entry name" value="MetI-like_sf"/>
</dbReference>
<reference evidence="9 10" key="2">
    <citation type="journal article" date="2009" name="Proc. Natl. Acad. Sci. U.S.A.">
        <title>On the chimeric nature, thermophilic origin, and phylogenetic placement of the Thermotogales.</title>
        <authorList>
            <person name="Zhaxybayeva O."/>
            <person name="Swithers K.S."/>
            <person name="Lapierre P."/>
            <person name="Fournier G.P."/>
            <person name="Bickhart D.M."/>
            <person name="DeBoy R.T."/>
            <person name="Nelson K.E."/>
            <person name="Nesbo C.L."/>
            <person name="Doolittle W.F."/>
            <person name="Gogarten J.P."/>
            <person name="Noll K.M."/>
        </authorList>
    </citation>
    <scope>NUCLEOTIDE SEQUENCE [LARGE SCALE GENOMIC DNA]</scope>
    <source>
        <strain evidence="10">ATCC BAA-301 / DSM 14385 / NBRC 107922 / TMO</strain>
    </source>
</reference>
<proteinExistence type="inferred from homology"/>
<dbReference type="GO" id="GO:0055085">
    <property type="term" value="P:transmembrane transport"/>
    <property type="evidence" value="ECO:0007669"/>
    <property type="project" value="InterPro"/>
</dbReference>
<keyword evidence="3" id="KW-1003">Cell membrane</keyword>
<dbReference type="InterPro" id="IPR050366">
    <property type="entry name" value="BP-dependent_transpt_permease"/>
</dbReference>
<comment type="similarity">
    <text evidence="7">Belongs to the binding-protein-dependent transport system permease family.</text>
</comment>
<dbReference type="InterPro" id="IPR025966">
    <property type="entry name" value="OppC_N"/>
</dbReference>
<dbReference type="PROSITE" id="PS50928">
    <property type="entry name" value="ABC_TM1"/>
    <property type="match status" value="1"/>
</dbReference>
<feature type="transmembrane region" description="Helical" evidence="7">
    <location>
        <begin position="122"/>
        <end position="144"/>
    </location>
</feature>
<keyword evidence="5 7" id="KW-1133">Transmembrane helix</keyword>
<evidence type="ECO:0000259" key="8">
    <source>
        <dbReference type="PROSITE" id="PS50928"/>
    </source>
</evidence>
<evidence type="ECO:0000256" key="7">
    <source>
        <dbReference type="RuleBase" id="RU363032"/>
    </source>
</evidence>
<comment type="subcellular location">
    <subcellularLocation>
        <location evidence="1 7">Cell membrane</location>
        <topology evidence="1 7">Multi-pass membrane protein</topology>
    </subcellularLocation>
</comment>
<organism evidence="9 10">
    <name type="scientific">Pseudothermotoga lettingae (strain ATCC BAA-301 / DSM 14385 / NBRC 107922 / TMO)</name>
    <name type="common">Thermotoga lettingae</name>
    <dbReference type="NCBI Taxonomy" id="416591"/>
    <lineage>
        <taxon>Bacteria</taxon>
        <taxon>Thermotogati</taxon>
        <taxon>Thermotogota</taxon>
        <taxon>Thermotogae</taxon>
        <taxon>Thermotogales</taxon>
        <taxon>Thermotogaceae</taxon>
        <taxon>Pseudothermotoga</taxon>
    </lineage>
</organism>
<dbReference type="Pfam" id="PF00528">
    <property type="entry name" value="BPD_transp_1"/>
    <property type="match status" value="1"/>
</dbReference>
<dbReference type="Pfam" id="PF12911">
    <property type="entry name" value="OppC_N"/>
    <property type="match status" value="1"/>
</dbReference>
<dbReference type="HOGENOM" id="CLU_028518_1_1_0"/>